<dbReference type="AlphaFoldDB" id="A0A0N4UAH9"/>
<evidence type="ECO:0000256" key="2">
    <source>
        <dbReference type="ARBA" id="ARBA00022884"/>
    </source>
</evidence>
<keyword evidence="1" id="KW-0677">Repeat</keyword>
<dbReference type="InterPro" id="IPR035979">
    <property type="entry name" value="RBD_domain_sf"/>
</dbReference>
<keyword evidence="7" id="KW-1185">Reference proteome</keyword>
<organism evidence="6 8">
    <name type="scientific">Dracunculus medinensis</name>
    <name type="common">Guinea worm</name>
    <dbReference type="NCBI Taxonomy" id="318479"/>
    <lineage>
        <taxon>Eukaryota</taxon>
        <taxon>Metazoa</taxon>
        <taxon>Ecdysozoa</taxon>
        <taxon>Nematoda</taxon>
        <taxon>Chromadorea</taxon>
        <taxon>Rhabditida</taxon>
        <taxon>Spirurina</taxon>
        <taxon>Dracunculoidea</taxon>
        <taxon>Dracunculidae</taxon>
        <taxon>Dracunculus</taxon>
    </lineage>
</organism>
<dbReference type="Pfam" id="PF00076">
    <property type="entry name" value="RRM_1"/>
    <property type="match status" value="2"/>
</dbReference>
<evidence type="ECO:0000313" key="7">
    <source>
        <dbReference type="Proteomes" id="UP000274756"/>
    </source>
</evidence>
<reference evidence="5 7" key="2">
    <citation type="submission" date="2018-11" db="EMBL/GenBank/DDBJ databases">
        <authorList>
            <consortium name="Pathogen Informatics"/>
        </authorList>
    </citation>
    <scope>NUCLEOTIDE SEQUENCE [LARGE SCALE GENOMIC DNA]</scope>
</reference>
<sequence length="288" mass="31723">MSTGSSSEAVSFISRGGAMIIRMRGLPYDCTEKQIKEFFASGENGCKVMDDGILFVNKNDGRPTGDAFVMFNDEADGLRALSKHRHSIGTRYIELFRSTQAEVQQVVSRFASEGSQTTGQGTTRRDCIRLRGLPYEAHVENIVEFLGESARHIGVHMVFNAQGNPSGEAFIQMDSEASAASAAANAHNKYMQIGKKQRYIEVFQCGPDDMNLMVTNPPQIPAQVIFPSQPLFQQPESVQILRWGSTPCGGEALISYQPRLDLDRAAHAEQIFSNLPTATPINYSLIHT</sequence>
<dbReference type="SUPFAM" id="SSF54928">
    <property type="entry name" value="RNA-binding domain, RBD"/>
    <property type="match status" value="1"/>
</dbReference>
<dbReference type="SMART" id="SM00360">
    <property type="entry name" value="RRM"/>
    <property type="match status" value="2"/>
</dbReference>
<gene>
    <name evidence="5" type="ORF">DME_LOCUS8039</name>
</gene>
<evidence type="ECO:0000313" key="5">
    <source>
        <dbReference type="EMBL" id="VDN58066.1"/>
    </source>
</evidence>
<name>A0A0N4UAH9_DRAME</name>
<keyword evidence="2 3" id="KW-0694">RNA-binding</keyword>
<reference evidence="8" key="1">
    <citation type="submission" date="2017-02" db="UniProtKB">
        <authorList>
            <consortium name="WormBaseParasite"/>
        </authorList>
    </citation>
    <scope>IDENTIFICATION</scope>
</reference>
<evidence type="ECO:0000256" key="3">
    <source>
        <dbReference type="PROSITE-ProRule" id="PRU00176"/>
    </source>
</evidence>
<evidence type="ECO:0000313" key="6">
    <source>
        <dbReference type="Proteomes" id="UP000038040"/>
    </source>
</evidence>
<dbReference type="EMBL" id="UYYG01001165">
    <property type="protein sequence ID" value="VDN58066.1"/>
    <property type="molecule type" value="Genomic_DNA"/>
</dbReference>
<evidence type="ECO:0000313" key="8">
    <source>
        <dbReference type="WBParaSite" id="DME_0000415601-mRNA-1"/>
    </source>
</evidence>
<dbReference type="PROSITE" id="PS50102">
    <property type="entry name" value="RRM"/>
    <property type="match status" value="1"/>
</dbReference>
<dbReference type="Gene3D" id="3.30.70.330">
    <property type="match status" value="2"/>
</dbReference>
<dbReference type="PANTHER" id="PTHR13976">
    <property type="entry name" value="HETEROGENEOUS NUCLEAR RIBONUCLEOPROTEIN-RELATED"/>
    <property type="match status" value="1"/>
</dbReference>
<dbReference type="InterPro" id="IPR050666">
    <property type="entry name" value="ESRP"/>
</dbReference>
<dbReference type="WBParaSite" id="DME_0000415601-mRNA-1">
    <property type="protein sequence ID" value="DME_0000415601-mRNA-1"/>
    <property type="gene ID" value="DME_0000415601"/>
</dbReference>
<feature type="domain" description="RRM" evidence="4">
    <location>
        <begin position="19"/>
        <end position="100"/>
    </location>
</feature>
<dbReference type="InterPro" id="IPR000504">
    <property type="entry name" value="RRM_dom"/>
</dbReference>
<evidence type="ECO:0000259" key="4">
    <source>
        <dbReference type="PROSITE" id="PS50102"/>
    </source>
</evidence>
<dbReference type="OrthoDB" id="431068at2759"/>
<dbReference type="STRING" id="318479.A0A0N4UAH9"/>
<proteinExistence type="predicted"/>
<dbReference type="InterPro" id="IPR012677">
    <property type="entry name" value="Nucleotide-bd_a/b_plait_sf"/>
</dbReference>
<accession>A0A0N4UAH9</accession>
<dbReference type="GO" id="GO:0003723">
    <property type="term" value="F:RNA binding"/>
    <property type="evidence" value="ECO:0007669"/>
    <property type="project" value="UniProtKB-UniRule"/>
</dbReference>
<dbReference type="Proteomes" id="UP000038040">
    <property type="component" value="Unplaced"/>
</dbReference>
<dbReference type="Proteomes" id="UP000274756">
    <property type="component" value="Unassembled WGS sequence"/>
</dbReference>
<protein>
    <submittedName>
        <fullName evidence="8">RRM domain-containing protein</fullName>
    </submittedName>
</protein>
<evidence type="ECO:0000256" key="1">
    <source>
        <dbReference type="ARBA" id="ARBA00022737"/>
    </source>
</evidence>